<feature type="signal peptide" evidence="1">
    <location>
        <begin position="1"/>
        <end position="25"/>
    </location>
</feature>
<keyword evidence="1" id="KW-0732">Signal</keyword>
<sequence length="390" mass="40126">MKTKFKFLSALTVALLLGFSSCSNDDAKDNTDNGEKKSLFFKLDKEAIAKSEGVAVADGTKATLSSGYLYFVNSGGTIIERYQLTTDASSDLPNGKISIAEASAPGVTISGIPGSVTAAHVFGNVPAVDQNGATLTMPTSGSINTVKALTIGIASQVTTASCNLYGTANLVPAPVAPDYTCDVELNPTIARIELSDITVTGDITGFTVDGIFIDNFDKVGSIGGTTGTYSKIENGTDPAKFAVGGAIYPISDRGVTFDDNGGTGYNAVSKVAKPAGSNVWGYNLFAASTLDGGSAVPIIVIRLKNITTTLNSTPGAVFADPQYITIKGFRPAGGGALLTEISAGKVYKVSLTVNAIEPEDLAPVPNVDAINVTVTVNVVAWEAVPLAPEF</sequence>
<comment type="caution">
    <text evidence="2">The sequence shown here is derived from an EMBL/GenBank/DDBJ whole genome shotgun (WGS) entry which is preliminary data.</text>
</comment>
<evidence type="ECO:0008006" key="4">
    <source>
        <dbReference type="Google" id="ProtNLM"/>
    </source>
</evidence>
<dbReference type="EMBL" id="JBHSGN010000114">
    <property type="protein sequence ID" value="MFC4675700.1"/>
    <property type="molecule type" value="Genomic_DNA"/>
</dbReference>
<dbReference type="RefSeq" id="WP_379999170.1">
    <property type="nucleotide sequence ID" value="NZ_JBHSGN010000114.1"/>
</dbReference>
<proteinExistence type="predicted"/>
<dbReference type="PROSITE" id="PS51257">
    <property type="entry name" value="PROKAR_LIPOPROTEIN"/>
    <property type="match status" value="1"/>
</dbReference>
<accession>A0ABV9KZL0</accession>
<protein>
    <recommendedName>
        <fullName evidence="4">Major fimbrial subunit protein N-terminal domain-containing protein</fullName>
    </recommendedName>
</protein>
<feature type="chain" id="PRO_5046871287" description="Major fimbrial subunit protein N-terminal domain-containing protein" evidence="1">
    <location>
        <begin position="26"/>
        <end position="390"/>
    </location>
</feature>
<evidence type="ECO:0000313" key="2">
    <source>
        <dbReference type="EMBL" id="MFC4675700.1"/>
    </source>
</evidence>
<keyword evidence="3" id="KW-1185">Reference proteome</keyword>
<organism evidence="2 3">
    <name type="scientific">Dysgonomonas termitidis</name>
    <dbReference type="NCBI Taxonomy" id="1516126"/>
    <lineage>
        <taxon>Bacteria</taxon>
        <taxon>Pseudomonadati</taxon>
        <taxon>Bacteroidota</taxon>
        <taxon>Bacteroidia</taxon>
        <taxon>Bacteroidales</taxon>
        <taxon>Dysgonomonadaceae</taxon>
        <taxon>Dysgonomonas</taxon>
    </lineage>
</organism>
<reference evidence="3" key="1">
    <citation type="journal article" date="2019" name="Int. J. Syst. Evol. Microbiol.">
        <title>The Global Catalogue of Microorganisms (GCM) 10K type strain sequencing project: providing services to taxonomists for standard genome sequencing and annotation.</title>
        <authorList>
            <consortium name="The Broad Institute Genomics Platform"/>
            <consortium name="The Broad Institute Genome Sequencing Center for Infectious Disease"/>
            <person name="Wu L."/>
            <person name="Ma J."/>
        </authorList>
    </citation>
    <scope>NUCLEOTIDE SEQUENCE [LARGE SCALE GENOMIC DNA]</scope>
    <source>
        <strain evidence="3">CCUG 66188</strain>
    </source>
</reference>
<evidence type="ECO:0000313" key="3">
    <source>
        <dbReference type="Proteomes" id="UP001596023"/>
    </source>
</evidence>
<name>A0ABV9KZL0_9BACT</name>
<evidence type="ECO:0000256" key="1">
    <source>
        <dbReference type="SAM" id="SignalP"/>
    </source>
</evidence>
<gene>
    <name evidence="2" type="ORF">ACFO6W_18590</name>
</gene>
<dbReference type="Proteomes" id="UP001596023">
    <property type="component" value="Unassembled WGS sequence"/>
</dbReference>